<dbReference type="InterPro" id="IPR008792">
    <property type="entry name" value="PQQD"/>
</dbReference>
<name>A0ABS1TF53_9CLOT</name>
<reference evidence="1 2" key="1">
    <citation type="submission" date="2021-01" db="EMBL/GenBank/DDBJ databases">
        <title>Genome public.</title>
        <authorList>
            <person name="Liu C."/>
            <person name="Sun Q."/>
        </authorList>
    </citation>
    <scope>NUCLEOTIDE SEQUENCE [LARGE SCALE GENOMIC DNA]</scope>
    <source>
        <strain evidence="1 2">YIM B02515</strain>
    </source>
</reference>
<dbReference type="Gene3D" id="1.10.10.1150">
    <property type="entry name" value="Coenzyme PQQ synthesis protein D (PqqD)"/>
    <property type="match status" value="1"/>
</dbReference>
<dbReference type="InterPro" id="IPR041881">
    <property type="entry name" value="PqqD_sf"/>
</dbReference>
<evidence type="ECO:0000313" key="2">
    <source>
        <dbReference type="Proteomes" id="UP000632377"/>
    </source>
</evidence>
<dbReference type="Proteomes" id="UP000632377">
    <property type="component" value="Unassembled WGS sequence"/>
</dbReference>
<keyword evidence="2" id="KW-1185">Reference proteome</keyword>
<dbReference type="RefSeq" id="WP_202750456.1">
    <property type="nucleotide sequence ID" value="NZ_JAESWC010000015.1"/>
</dbReference>
<dbReference type="EMBL" id="JAESWC010000015">
    <property type="protein sequence ID" value="MBL4937707.1"/>
    <property type="molecule type" value="Genomic_DNA"/>
</dbReference>
<organism evidence="1 2">
    <name type="scientific">Clostridium rhizosphaerae</name>
    <dbReference type="NCBI Taxonomy" id="2803861"/>
    <lineage>
        <taxon>Bacteria</taxon>
        <taxon>Bacillati</taxon>
        <taxon>Bacillota</taxon>
        <taxon>Clostridia</taxon>
        <taxon>Eubacteriales</taxon>
        <taxon>Clostridiaceae</taxon>
        <taxon>Clostridium</taxon>
    </lineage>
</organism>
<dbReference type="Pfam" id="PF05402">
    <property type="entry name" value="PqqD"/>
    <property type="match status" value="1"/>
</dbReference>
<gene>
    <name evidence="1" type="ORF">JK636_18510</name>
</gene>
<evidence type="ECO:0000313" key="1">
    <source>
        <dbReference type="EMBL" id="MBL4937707.1"/>
    </source>
</evidence>
<accession>A0ABS1TF53</accession>
<comment type="caution">
    <text evidence="1">The sequence shown here is derived from an EMBL/GenBank/DDBJ whole genome shotgun (WGS) entry which is preliminary data.</text>
</comment>
<proteinExistence type="predicted"/>
<protein>
    <submittedName>
        <fullName evidence="1">PqqD family protein</fullName>
    </submittedName>
</protein>
<sequence>MENSNAEVNKEKDKKNKKEDNFLMYIPKRKHETFEVNKGIVKLIFYHDKFAEKLIRWLVKKPYVSDMELDKVGSKVWLLIDGKSSVYDIGQGLLKEFGNSCEPVYDRLIMYLRFLNKKGWISFERGQQD</sequence>